<dbReference type="InterPro" id="IPR010869">
    <property type="entry name" value="DUF1501"/>
</dbReference>
<dbReference type="PANTHER" id="PTHR43737">
    <property type="entry name" value="BLL7424 PROTEIN"/>
    <property type="match status" value="1"/>
</dbReference>
<dbReference type="Pfam" id="PF07394">
    <property type="entry name" value="DUF1501"/>
    <property type="match status" value="1"/>
</dbReference>
<sequence length="475" mass="52771">MRTILKEKRQKLFLWSLHHLNSRFSARSLNMKRRDFIKLGSAAVATSGLMSFGQTAKALSIPTGDYKALVCIFLLGGNDGFNMIVPTSNFDYDEYTASRQNMAIAKADLLPVSPLSYGNSSFGFHPQLAELQSLFNSGKLGVMANVGNLVEPITRQQYLERSKSLPDQLFSHNDQQDQWRYVDPQAQKTGLGGRVMDLAVPNNQDPLLTGISIDGRTNWLSSQLNLDLAIGRNGFDQYSYVAPDKNWTQDRRAAFKALLDNNYQDPFIDEFKGLQSRTMELVERVGSQIDTVPDFTTLKPEGSLATKLEMVAKMIAIRAELGMERQVFYVGMGGYDTHDNHISRQQALFTELSQSMKYFYDVTAELGVEQSVTSFTSSEFGRTLTSNGDGTDHAWGNHQLVMGGAVRGGDIYGQIPSLEIAGPDDANDDGRIIPTTSVEQYMVSPLRWFGLTDNELNGVMPNLAAFDPNAVDFML</sequence>
<dbReference type="AlphaFoldDB" id="A0A318D2N1"/>
<dbReference type="PANTHER" id="PTHR43737:SF1">
    <property type="entry name" value="DUF1501 DOMAIN-CONTAINING PROTEIN"/>
    <property type="match status" value="1"/>
</dbReference>
<evidence type="ECO:0000313" key="1">
    <source>
        <dbReference type="EMBL" id="PXF63512.1"/>
    </source>
</evidence>
<gene>
    <name evidence="1" type="ORF">DL796_08790</name>
</gene>
<protein>
    <recommendedName>
        <fullName evidence="3">Tat pathway signal protein</fullName>
    </recommendedName>
</protein>
<evidence type="ECO:0000313" key="2">
    <source>
        <dbReference type="Proteomes" id="UP000247689"/>
    </source>
</evidence>
<name>A0A318D2N1_9GAMM</name>
<comment type="caution">
    <text evidence="1">The sequence shown here is derived from an EMBL/GenBank/DDBJ whole genome shotgun (WGS) entry which is preliminary data.</text>
</comment>
<reference evidence="1 2" key="1">
    <citation type="submission" date="2018-05" db="EMBL/GenBank/DDBJ databases">
        <title>Kangiella spongicola genome sequence.</title>
        <authorList>
            <person name="Maclea K.S."/>
            <person name="Goen A.E."/>
            <person name="Kelley C."/>
            <person name="Underriner A."/>
            <person name="Silverwood T."/>
            <person name="Trachtenberg A.M."/>
        </authorList>
    </citation>
    <scope>NUCLEOTIDE SEQUENCE [LARGE SCALE GENOMIC DNA]</scope>
    <source>
        <strain evidence="1 2">ATCC BAA-2076</strain>
    </source>
</reference>
<dbReference type="OrthoDB" id="9779968at2"/>
<dbReference type="PROSITE" id="PS51318">
    <property type="entry name" value="TAT"/>
    <property type="match status" value="1"/>
</dbReference>
<organism evidence="1 2">
    <name type="scientific">Kangiella spongicola</name>
    <dbReference type="NCBI Taxonomy" id="796379"/>
    <lineage>
        <taxon>Bacteria</taxon>
        <taxon>Pseudomonadati</taxon>
        <taxon>Pseudomonadota</taxon>
        <taxon>Gammaproteobacteria</taxon>
        <taxon>Kangiellales</taxon>
        <taxon>Kangiellaceae</taxon>
        <taxon>Kangiella</taxon>
    </lineage>
</organism>
<dbReference type="InterPro" id="IPR006311">
    <property type="entry name" value="TAT_signal"/>
</dbReference>
<dbReference type="EMBL" id="QICH01000002">
    <property type="protein sequence ID" value="PXF63512.1"/>
    <property type="molecule type" value="Genomic_DNA"/>
</dbReference>
<keyword evidence="2" id="KW-1185">Reference proteome</keyword>
<accession>A0A318D2N1</accession>
<dbReference type="Proteomes" id="UP000247689">
    <property type="component" value="Unassembled WGS sequence"/>
</dbReference>
<proteinExistence type="predicted"/>
<evidence type="ECO:0008006" key="3">
    <source>
        <dbReference type="Google" id="ProtNLM"/>
    </source>
</evidence>